<proteinExistence type="predicted"/>
<name>A0A976IJI1_BRELC</name>
<reference evidence="1 2" key="1">
    <citation type="journal article" date="2021" name="Genome Biol.">
        <title>AFLAP: assembly-free linkage analysis pipeline using k-mers from genome sequencing data.</title>
        <authorList>
            <person name="Fletcher K."/>
            <person name="Zhang L."/>
            <person name="Gil J."/>
            <person name="Han R."/>
            <person name="Cavanaugh K."/>
            <person name="Michelmore R."/>
        </authorList>
    </citation>
    <scope>NUCLEOTIDE SEQUENCE [LARGE SCALE GENOMIC DNA]</scope>
    <source>
        <strain evidence="1 2">SF5</strain>
    </source>
</reference>
<evidence type="ECO:0000313" key="2">
    <source>
        <dbReference type="Proteomes" id="UP000294530"/>
    </source>
</evidence>
<keyword evidence="2" id="KW-1185">Reference proteome</keyword>
<dbReference type="AlphaFoldDB" id="A0A976IJI1"/>
<dbReference type="GeneID" id="94353149"/>
<dbReference type="KEGG" id="blac:94353149"/>
<dbReference type="RefSeq" id="XP_067822458.1">
    <property type="nucleotide sequence ID" value="XM_067967478.1"/>
</dbReference>
<dbReference type="EMBL" id="SHOA02000017">
    <property type="protein sequence ID" value="TDH72959.1"/>
    <property type="molecule type" value="Genomic_DNA"/>
</dbReference>
<evidence type="ECO:0000313" key="1">
    <source>
        <dbReference type="EMBL" id="TDH72959.1"/>
    </source>
</evidence>
<gene>
    <name evidence="1" type="ORF">CCR75_009439</name>
</gene>
<protein>
    <submittedName>
        <fullName evidence="1">Uncharacterized protein</fullName>
    </submittedName>
</protein>
<organism evidence="1 2">
    <name type="scientific">Bremia lactucae</name>
    <name type="common">Lettuce downy mildew</name>
    <dbReference type="NCBI Taxonomy" id="4779"/>
    <lineage>
        <taxon>Eukaryota</taxon>
        <taxon>Sar</taxon>
        <taxon>Stramenopiles</taxon>
        <taxon>Oomycota</taxon>
        <taxon>Peronosporomycetes</taxon>
        <taxon>Peronosporales</taxon>
        <taxon>Peronosporaceae</taxon>
        <taxon>Bremia</taxon>
    </lineage>
</organism>
<sequence length="69" mass="7297">MSKRAACSYVAASRLHLRWEYLATTRTAVQAKANCLQATCSFAAAGDNAIILNMLAGAADAGQFRTLSC</sequence>
<accession>A0A976IJI1</accession>
<comment type="caution">
    <text evidence="1">The sequence shown here is derived from an EMBL/GenBank/DDBJ whole genome shotgun (WGS) entry which is preliminary data.</text>
</comment>
<dbReference type="Proteomes" id="UP000294530">
    <property type="component" value="Unassembled WGS sequence"/>
</dbReference>